<keyword evidence="4" id="KW-1185">Reference proteome</keyword>
<evidence type="ECO:0000256" key="2">
    <source>
        <dbReference type="SAM" id="SignalP"/>
    </source>
</evidence>
<reference evidence="3 4" key="1">
    <citation type="submission" date="2016-09" db="EMBL/GenBank/DDBJ databases">
        <title>Extensive genetic diversity and differential bi-allelic expression allows diatom success in the polar Southern Ocean.</title>
        <authorList>
            <consortium name="DOE Joint Genome Institute"/>
            <person name="Mock T."/>
            <person name="Otillar R.P."/>
            <person name="Strauss J."/>
            <person name="Dupont C."/>
            <person name="Frickenhaus S."/>
            <person name="Maumus F."/>
            <person name="Mcmullan M."/>
            <person name="Sanges R."/>
            <person name="Schmutz J."/>
            <person name="Toseland A."/>
            <person name="Valas R."/>
            <person name="Veluchamy A."/>
            <person name="Ward B.J."/>
            <person name="Allen A."/>
            <person name="Barry K."/>
            <person name="Falciatore A."/>
            <person name="Ferrante M."/>
            <person name="Fortunato A.E."/>
            <person name="Gloeckner G."/>
            <person name="Gruber A."/>
            <person name="Hipkin R."/>
            <person name="Janech M."/>
            <person name="Kroth P."/>
            <person name="Leese F."/>
            <person name="Lindquist E."/>
            <person name="Lyon B.R."/>
            <person name="Martin J."/>
            <person name="Mayer C."/>
            <person name="Parker M."/>
            <person name="Quesneville H."/>
            <person name="Raymond J."/>
            <person name="Uhlig C."/>
            <person name="Valentin K.U."/>
            <person name="Worden A.Z."/>
            <person name="Armbrust E.V."/>
            <person name="Bowler C."/>
            <person name="Green B."/>
            <person name="Moulton V."/>
            <person name="Van Oosterhout C."/>
            <person name="Grigoriev I."/>
        </authorList>
    </citation>
    <scope>NUCLEOTIDE SEQUENCE [LARGE SCALE GENOMIC DNA]</scope>
    <source>
        <strain evidence="3 4">CCMP1102</strain>
    </source>
</reference>
<evidence type="ECO:0000256" key="1">
    <source>
        <dbReference type="SAM" id="MobiDB-lite"/>
    </source>
</evidence>
<dbReference type="KEGG" id="fcy:FRACYDRAFT_246691"/>
<proteinExistence type="predicted"/>
<dbReference type="AlphaFoldDB" id="A0A1E7EXQ7"/>
<evidence type="ECO:0000313" key="4">
    <source>
        <dbReference type="Proteomes" id="UP000095751"/>
    </source>
</evidence>
<feature type="signal peptide" evidence="2">
    <location>
        <begin position="1"/>
        <end position="26"/>
    </location>
</feature>
<evidence type="ECO:0000313" key="3">
    <source>
        <dbReference type="EMBL" id="OEU10820.1"/>
    </source>
</evidence>
<organism evidence="3 4">
    <name type="scientific">Fragilariopsis cylindrus CCMP1102</name>
    <dbReference type="NCBI Taxonomy" id="635003"/>
    <lineage>
        <taxon>Eukaryota</taxon>
        <taxon>Sar</taxon>
        <taxon>Stramenopiles</taxon>
        <taxon>Ochrophyta</taxon>
        <taxon>Bacillariophyta</taxon>
        <taxon>Bacillariophyceae</taxon>
        <taxon>Bacillariophycidae</taxon>
        <taxon>Bacillariales</taxon>
        <taxon>Bacillariaceae</taxon>
        <taxon>Fragilariopsis</taxon>
    </lineage>
</organism>
<dbReference type="EMBL" id="KV784370">
    <property type="protein sequence ID" value="OEU10820.1"/>
    <property type="molecule type" value="Genomic_DNA"/>
</dbReference>
<keyword evidence="2" id="KW-0732">Signal</keyword>
<feature type="compositionally biased region" description="Basic residues" evidence="1">
    <location>
        <begin position="41"/>
        <end position="54"/>
    </location>
</feature>
<sequence length="114" mass="13247">MTTSTTDKTLGLILMVTFTLLGSGIAQQQQAYHRQTEQKQNQRRRVATSGKRKHEGQQRRSSASLSSSLPIFEIEEDHTPFYEHNELEIELGMILTEDMHHWERVLQQQDSFSM</sequence>
<gene>
    <name evidence="3" type="ORF">FRACYDRAFT_246691</name>
</gene>
<dbReference type="Proteomes" id="UP000095751">
    <property type="component" value="Unassembled WGS sequence"/>
</dbReference>
<accession>A0A1E7EXQ7</accession>
<feature type="chain" id="PRO_5009192363" evidence="2">
    <location>
        <begin position="27"/>
        <end position="114"/>
    </location>
</feature>
<protein>
    <submittedName>
        <fullName evidence="3">Uncharacterized protein</fullName>
    </submittedName>
</protein>
<dbReference type="InParanoid" id="A0A1E7EXQ7"/>
<feature type="region of interest" description="Disordered" evidence="1">
    <location>
        <begin position="31"/>
        <end position="69"/>
    </location>
</feature>
<name>A0A1E7EXQ7_9STRA</name>